<accession>A0AA35YAX6</accession>
<name>A0AA35YAX6_LACSI</name>
<keyword evidence="2" id="KW-1185">Reference proteome</keyword>
<evidence type="ECO:0000313" key="1">
    <source>
        <dbReference type="EMBL" id="CAI9264633.1"/>
    </source>
</evidence>
<sequence>METKLTPKLVGWPTCSTKGGLLMIPHALRVVSLLGLHHVHHFVGDSEDQGDRLADRQQSLEELVRASGTTTRSIERRVERLEEENKDDYEAILTLYHRMSDSRTEVNAMSAHIRSLEYQIHVM</sequence>
<evidence type="ECO:0000313" key="2">
    <source>
        <dbReference type="Proteomes" id="UP001177003"/>
    </source>
</evidence>
<reference evidence="1" key="1">
    <citation type="submission" date="2023-04" db="EMBL/GenBank/DDBJ databases">
        <authorList>
            <person name="Vijverberg K."/>
            <person name="Xiong W."/>
            <person name="Schranz E."/>
        </authorList>
    </citation>
    <scope>NUCLEOTIDE SEQUENCE</scope>
</reference>
<organism evidence="1 2">
    <name type="scientific">Lactuca saligna</name>
    <name type="common">Willowleaf lettuce</name>
    <dbReference type="NCBI Taxonomy" id="75948"/>
    <lineage>
        <taxon>Eukaryota</taxon>
        <taxon>Viridiplantae</taxon>
        <taxon>Streptophyta</taxon>
        <taxon>Embryophyta</taxon>
        <taxon>Tracheophyta</taxon>
        <taxon>Spermatophyta</taxon>
        <taxon>Magnoliopsida</taxon>
        <taxon>eudicotyledons</taxon>
        <taxon>Gunneridae</taxon>
        <taxon>Pentapetalae</taxon>
        <taxon>asterids</taxon>
        <taxon>campanulids</taxon>
        <taxon>Asterales</taxon>
        <taxon>Asteraceae</taxon>
        <taxon>Cichorioideae</taxon>
        <taxon>Cichorieae</taxon>
        <taxon>Lactucinae</taxon>
        <taxon>Lactuca</taxon>
    </lineage>
</organism>
<dbReference type="Proteomes" id="UP001177003">
    <property type="component" value="Chromosome 0"/>
</dbReference>
<dbReference type="AlphaFoldDB" id="A0AA35YAX6"/>
<protein>
    <submittedName>
        <fullName evidence="1">Uncharacterized protein</fullName>
    </submittedName>
</protein>
<gene>
    <name evidence="1" type="ORF">LSALG_LOCUS5273</name>
</gene>
<proteinExistence type="predicted"/>
<dbReference type="EMBL" id="OX465086">
    <property type="protein sequence ID" value="CAI9264633.1"/>
    <property type="molecule type" value="Genomic_DNA"/>
</dbReference>